<feature type="transmembrane region" description="Helical" evidence="6">
    <location>
        <begin position="351"/>
        <end position="372"/>
    </location>
</feature>
<gene>
    <name evidence="8" type="ORF">N8I84_27305</name>
</gene>
<feature type="transmembrane region" description="Helical" evidence="6">
    <location>
        <begin position="181"/>
        <end position="207"/>
    </location>
</feature>
<feature type="transmembrane region" description="Helical" evidence="6">
    <location>
        <begin position="26"/>
        <end position="48"/>
    </location>
</feature>
<comment type="subcellular location">
    <subcellularLocation>
        <location evidence="1">Cell membrane</location>
        <topology evidence="1">Multi-pass membrane protein</topology>
    </subcellularLocation>
</comment>
<organism evidence="8 9">
    <name type="scientific">Streptomyces cynarae</name>
    <dbReference type="NCBI Taxonomy" id="2981134"/>
    <lineage>
        <taxon>Bacteria</taxon>
        <taxon>Bacillati</taxon>
        <taxon>Actinomycetota</taxon>
        <taxon>Actinomycetes</taxon>
        <taxon>Kitasatosporales</taxon>
        <taxon>Streptomycetaceae</taxon>
        <taxon>Streptomyces</taxon>
    </lineage>
</organism>
<feature type="transmembrane region" description="Helical" evidence="6">
    <location>
        <begin position="54"/>
        <end position="75"/>
    </location>
</feature>
<evidence type="ECO:0000259" key="7">
    <source>
        <dbReference type="PROSITE" id="PS50850"/>
    </source>
</evidence>
<feature type="transmembrane region" description="Helical" evidence="6">
    <location>
        <begin position="262"/>
        <end position="280"/>
    </location>
</feature>
<dbReference type="InterPro" id="IPR020846">
    <property type="entry name" value="MFS_dom"/>
</dbReference>
<feature type="transmembrane region" description="Helical" evidence="6">
    <location>
        <begin position="292"/>
        <end position="311"/>
    </location>
</feature>
<keyword evidence="3 6" id="KW-1133">Transmembrane helix</keyword>
<feature type="transmembrane region" description="Helical" evidence="6">
    <location>
        <begin position="378"/>
        <end position="400"/>
    </location>
</feature>
<reference evidence="8" key="1">
    <citation type="submission" date="2022-10" db="EMBL/GenBank/DDBJ databases">
        <authorList>
            <person name="Mo P."/>
        </authorList>
    </citation>
    <scope>NUCLEOTIDE SEQUENCE</scope>
    <source>
        <strain evidence="8">HUAS 13-4</strain>
    </source>
</reference>
<keyword evidence="9" id="KW-1185">Reference proteome</keyword>
<dbReference type="InterPro" id="IPR036259">
    <property type="entry name" value="MFS_trans_sf"/>
</dbReference>
<proteinExistence type="predicted"/>
<evidence type="ECO:0000256" key="3">
    <source>
        <dbReference type="ARBA" id="ARBA00022989"/>
    </source>
</evidence>
<feature type="compositionally biased region" description="Basic residues" evidence="5">
    <location>
        <begin position="402"/>
        <end position="420"/>
    </location>
</feature>
<evidence type="ECO:0000256" key="2">
    <source>
        <dbReference type="ARBA" id="ARBA00022692"/>
    </source>
</evidence>
<dbReference type="RefSeq" id="WP_263232131.1">
    <property type="nucleotide sequence ID" value="NZ_CP106793.1"/>
</dbReference>
<feature type="transmembrane region" description="Helical" evidence="6">
    <location>
        <begin position="228"/>
        <end position="250"/>
    </location>
</feature>
<evidence type="ECO:0000313" key="8">
    <source>
        <dbReference type="EMBL" id="UXY21998.1"/>
    </source>
</evidence>
<accession>A0ABY6E7V2</accession>
<keyword evidence="2 6" id="KW-0812">Transmembrane</keyword>
<dbReference type="Proteomes" id="UP001061298">
    <property type="component" value="Chromosome"/>
</dbReference>
<dbReference type="InterPro" id="IPR011701">
    <property type="entry name" value="MFS"/>
</dbReference>
<dbReference type="PANTHER" id="PTHR23542">
    <property type="match status" value="1"/>
</dbReference>
<keyword evidence="4 6" id="KW-0472">Membrane</keyword>
<dbReference type="Gene3D" id="1.20.1250.20">
    <property type="entry name" value="MFS general substrate transporter like domains"/>
    <property type="match status" value="2"/>
</dbReference>
<name>A0ABY6E7V2_9ACTN</name>
<evidence type="ECO:0000313" key="9">
    <source>
        <dbReference type="Proteomes" id="UP001061298"/>
    </source>
</evidence>
<dbReference type="EMBL" id="CP106793">
    <property type="protein sequence ID" value="UXY21998.1"/>
    <property type="molecule type" value="Genomic_DNA"/>
</dbReference>
<sequence length="430" mass="43100">MSTPPSAASVRPSYAAVLRAPHVRRILAASLVARLSYGTAPLSVMLAVTRASGSYAVAGTVLALFGATTVLLSPLRAAFVDRYGPRRALLTTALLYACVLCLLAVVSRRPGAPALLLGALGAAAGVFPPPLGPTVRAVWSALFDDRRLVQRAYGLDAVVEELTFVAGPLLVGMTVRYAPPVAGVVLSALLVTAGTIAFVASPGVARVRPPAGTPARLMRGQLRGVRGLAQPVLVAAGAGLAVGALDLLVMAFAEQRGYGDDVVAWVLAALSAGSAAGGLLNGAVEWRGSARVRLPLLGAALGLAVAAAGLAPGLGVLTATVICAGLFIAPALTTSYLLADESSPADFRTQAGAWVNMAVNGGISAGSAAVGALLGHLPLGWCFAVPGAVTVAAAGLAAGGHPRARRGAGRGITRLRRRGATSHNGPAGER</sequence>
<feature type="region of interest" description="Disordered" evidence="5">
    <location>
        <begin position="400"/>
        <end position="430"/>
    </location>
</feature>
<feature type="transmembrane region" description="Helical" evidence="6">
    <location>
        <begin position="112"/>
        <end position="131"/>
    </location>
</feature>
<dbReference type="Pfam" id="PF07690">
    <property type="entry name" value="MFS_1"/>
    <property type="match status" value="1"/>
</dbReference>
<evidence type="ECO:0000256" key="5">
    <source>
        <dbReference type="SAM" id="MobiDB-lite"/>
    </source>
</evidence>
<dbReference type="SUPFAM" id="SSF103473">
    <property type="entry name" value="MFS general substrate transporter"/>
    <property type="match status" value="1"/>
</dbReference>
<protein>
    <submittedName>
        <fullName evidence="8">MFS transporter</fullName>
    </submittedName>
</protein>
<dbReference type="PROSITE" id="PS50850">
    <property type="entry name" value="MFS"/>
    <property type="match status" value="1"/>
</dbReference>
<evidence type="ECO:0000256" key="1">
    <source>
        <dbReference type="ARBA" id="ARBA00004651"/>
    </source>
</evidence>
<dbReference type="PANTHER" id="PTHR23542:SF1">
    <property type="entry name" value="MAJOR FACILITATOR SUPERFAMILY (MFS) PROFILE DOMAIN-CONTAINING PROTEIN"/>
    <property type="match status" value="1"/>
</dbReference>
<evidence type="ECO:0000256" key="6">
    <source>
        <dbReference type="SAM" id="Phobius"/>
    </source>
</evidence>
<evidence type="ECO:0000256" key="4">
    <source>
        <dbReference type="ARBA" id="ARBA00023136"/>
    </source>
</evidence>
<feature type="transmembrane region" description="Helical" evidence="6">
    <location>
        <begin position="317"/>
        <end position="339"/>
    </location>
</feature>
<feature type="transmembrane region" description="Helical" evidence="6">
    <location>
        <begin position="87"/>
        <end position="106"/>
    </location>
</feature>
<feature type="domain" description="Major facilitator superfamily (MFS) profile" evidence="7">
    <location>
        <begin position="227"/>
        <end position="430"/>
    </location>
</feature>